<organism evidence="1">
    <name type="scientific">viral metagenome</name>
    <dbReference type="NCBI Taxonomy" id="1070528"/>
    <lineage>
        <taxon>unclassified sequences</taxon>
        <taxon>metagenomes</taxon>
        <taxon>organismal metagenomes</taxon>
    </lineage>
</organism>
<name>A0A6H1ZFU8_9ZZZZ</name>
<evidence type="ECO:0000313" key="1">
    <source>
        <dbReference type="EMBL" id="QJA46796.1"/>
    </source>
</evidence>
<protein>
    <submittedName>
        <fullName evidence="1">Uncharacterized protein</fullName>
    </submittedName>
</protein>
<dbReference type="EMBL" id="MT142846">
    <property type="protein sequence ID" value="QJA89455.1"/>
    <property type="molecule type" value="Genomic_DNA"/>
</dbReference>
<reference evidence="1" key="1">
    <citation type="submission" date="2020-03" db="EMBL/GenBank/DDBJ databases">
        <title>The deep terrestrial virosphere.</title>
        <authorList>
            <person name="Holmfeldt K."/>
            <person name="Nilsson E."/>
            <person name="Simone D."/>
            <person name="Lopez-Fernandez M."/>
            <person name="Wu X."/>
            <person name="de Brujin I."/>
            <person name="Lundin D."/>
            <person name="Andersson A."/>
            <person name="Bertilsson S."/>
            <person name="Dopson M."/>
        </authorList>
    </citation>
    <scope>NUCLEOTIDE SEQUENCE</scope>
    <source>
        <strain evidence="2">MM415B02554</strain>
        <strain evidence="1">TM448A00527</strain>
    </source>
</reference>
<dbReference type="AlphaFoldDB" id="A0A6H1ZFU8"/>
<evidence type="ECO:0000313" key="2">
    <source>
        <dbReference type="EMBL" id="QJA89455.1"/>
    </source>
</evidence>
<dbReference type="EMBL" id="MT144022">
    <property type="protein sequence ID" value="QJA46796.1"/>
    <property type="molecule type" value="Genomic_DNA"/>
</dbReference>
<gene>
    <name evidence="2" type="ORF">MM415B02554_0012</name>
    <name evidence="1" type="ORF">TM448A00527_0002</name>
</gene>
<accession>A0A6H1ZFU8</accession>
<proteinExistence type="predicted"/>
<sequence length="81" mass="8967">MIIVTNDEENSLLIDNGDKFDNPIKIEMSTVCTGDYTDFMVTLPEGAIVKYPRKATRSKPALPLVVRAPSREALRGEEVGE</sequence>